<dbReference type="HOGENOM" id="CLU_101405_1_0_6"/>
<dbReference type="InterPro" id="IPR011460">
    <property type="entry name" value="Lcl_C"/>
</dbReference>
<evidence type="ECO:0000313" key="2">
    <source>
        <dbReference type="EMBL" id="SGZ11335.1"/>
    </source>
</evidence>
<dbReference type="RefSeq" id="WP_045110641.1">
    <property type="nucleotide sequence ID" value="NZ_CAWRBC010000118.1"/>
</dbReference>
<dbReference type="AlphaFoldDB" id="A0A090IHC6"/>
<evidence type="ECO:0000313" key="3">
    <source>
        <dbReference type="Proteomes" id="UP000183794"/>
    </source>
</evidence>
<dbReference type="STRING" id="80854.MVIS_2470"/>
<dbReference type="PANTHER" id="PTHR35812:SF1">
    <property type="entry name" value="LIPOPROTEIN"/>
    <property type="match status" value="1"/>
</dbReference>
<name>A0A090IHC6_9GAMM</name>
<accession>A0A090IHC6</accession>
<dbReference type="Pfam" id="PF07603">
    <property type="entry name" value="Lcl_C"/>
    <property type="match status" value="1"/>
</dbReference>
<organism evidence="2 3">
    <name type="scientific">Moritella viscosa</name>
    <dbReference type="NCBI Taxonomy" id="80854"/>
    <lineage>
        <taxon>Bacteria</taxon>
        <taxon>Pseudomonadati</taxon>
        <taxon>Pseudomonadota</taxon>
        <taxon>Gammaproteobacteria</taxon>
        <taxon>Alteromonadales</taxon>
        <taxon>Moritellaceae</taxon>
        <taxon>Moritella</taxon>
    </lineage>
</organism>
<dbReference type="Proteomes" id="UP000183794">
    <property type="component" value="Unassembled WGS sequence"/>
</dbReference>
<dbReference type="OrthoDB" id="9793251at2"/>
<proteinExistence type="predicted"/>
<gene>
    <name evidence="2" type="ORF">NVI5450_3676</name>
</gene>
<feature type="domain" description="Lcl C-terminal" evidence="1">
    <location>
        <begin position="43"/>
        <end position="172"/>
    </location>
</feature>
<dbReference type="KEGG" id="mvs:MVIS_2470"/>
<reference evidence="2 3" key="1">
    <citation type="submission" date="2016-11" db="EMBL/GenBank/DDBJ databases">
        <authorList>
            <person name="Jaros S."/>
            <person name="Januszkiewicz K."/>
            <person name="Wedrychowicz H."/>
        </authorList>
    </citation>
    <scope>NUCLEOTIDE SEQUENCE [LARGE SCALE GENOMIC DNA]</scope>
    <source>
        <strain evidence="2">NVI 5450</strain>
    </source>
</reference>
<dbReference type="EMBL" id="FPLD01000102">
    <property type="protein sequence ID" value="SGZ11335.1"/>
    <property type="molecule type" value="Genomic_DNA"/>
</dbReference>
<evidence type="ECO:0000259" key="1">
    <source>
        <dbReference type="Pfam" id="PF07603"/>
    </source>
</evidence>
<protein>
    <recommendedName>
        <fullName evidence="1">Lcl C-terminal domain-containing protein</fullName>
    </recommendedName>
</protein>
<dbReference type="PATRIC" id="fig|80854.5.peg.2629"/>
<dbReference type="PANTHER" id="PTHR35812">
    <property type="entry name" value="LIPOPROTEIN"/>
    <property type="match status" value="1"/>
</dbReference>
<sequence length="177" mass="19481">MKTTTLFLTFVTVMSAPVLAQICKPASITPSNPTGQYLDNADGTITDIVNELMWSRCSLGQNYVGGNCINIPTNYLTWKEALQAAENNQNYAGHSDWHIPNIKELGSLVERSCFAPAIDLGLFPSTPSTPYWSNTFDSKGINAGAEGLIIDFHDGSEVIKEINSHKFVRLVRDLSRK</sequence>